<protein>
    <recommendedName>
        <fullName evidence="2">PrgI family protein</fullName>
    </recommendedName>
</protein>
<dbReference type="InterPro" id="IPR024414">
    <property type="entry name" value="Uncharacterised_PrgI"/>
</dbReference>
<evidence type="ECO:0000313" key="1">
    <source>
        <dbReference type="EMBL" id="MPL90684.1"/>
    </source>
</evidence>
<accession>A0A644VH24</accession>
<evidence type="ECO:0008006" key="2">
    <source>
        <dbReference type="Google" id="ProtNLM"/>
    </source>
</evidence>
<dbReference type="Pfam" id="PF12666">
    <property type="entry name" value="PrgI"/>
    <property type="match status" value="1"/>
</dbReference>
<proteinExistence type="predicted"/>
<sequence>MLMVVLMLPFFFLAMYEKDGMPAEKIAGNLIKTMFLKDRVRPYRTNNFYAAIEREIKEQEELDIEQRQHKAKRSRKRR</sequence>
<name>A0A644VH24_9ZZZZ</name>
<dbReference type="EMBL" id="VSSQ01000310">
    <property type="protein sequence ID" value="MPL90684.1"/>
    <property type="molecule type" value="Genomic_DNA"/>
</dbReference>
<reference evidence="1" key="1">
    <citation type="submission" date="2019-08" db="EMBL/GenBank/DDBJ databases">
        <authorList>
            <person name="Kucharzyk K."/>
            <person name="Murdoch R.W."/>
            <person name="Higgins S."/>
            <person name="Loffler F."/>
        </authorList>
    </citation>
    <scope>NUCLEOTIDE SEQUENCE</scope>
</reference>
<comment type="caution">
    <text evidence="1">The sequence shown here is derived from an EMBL/GenBank/DDBJ whole genome shotgun (WGS) entry which is preliminary data.</text>
</comment>
<organism evidence="1">
    <name type="scientific">bioreactor metagenome</name>
    <dbReference type="NCBI Taxonomy" id="1076179"/>
    <lineage>
        <taxon>unclassified sequences</taxon>
        <taxon>metagenomes</taxon>
        <taxon>ecological metagenomes</taxon>
    </lineage>
</organism>
<dbReference type="AlphaFoldDB" id="A0A644VH24"/>
<gene>
    <name evidence="1" type="ORF">SDC9_36739</name>
</gene>